<dbReference type="PANTHER" id="PTHR43563">
    <property type="entry name" value="AMINE OXIDASE"/>
    <property type="match status" value="1"/>
</dbReference>
<proteinExistence type="inferred from homology"/>
<dbReference type="SUPFAM" id="SSF54373">
    <property type="entry name" value="FAD-linked reductases, C-terminal domain"/>
    <property type="match status" value="1"/>
</dbReference>
<accession>S0FU73</accession>
<dbReference type="Proteomes" id="UP000014216">
    <property type="component" value="Unassembled WGS sequence"/>
</dbReference>
<keyword evidence="3" id="KW-0560">Oxidoreductase</keyword>
<dbReference type="InterPro" id="IPR002937">
    <property type="entry name" value="Amino_oxidase"/>
</dbReference>
<organism evidence="3 4">
    <name type="scientific">Desulfotignum phosphitoxidans DSM 13687</name>
    <dbReference type="NCBI Taxonomy" id="1286635"/>
    <lineage>
        <taxon>Bacteria</taxon>
        <taxon>Pseudomonadati</taxon>
        <taxon>Thermodesulfobacteriota</taxon>
        <taxon>Desulfobacteria</taxon>
        <taxon>Desulfobacterales</taxon>
        <taxon>Desulfobacteraceae</taxon>
        <taxon>Desulfotignum</taxon>
    </lineage>
</organism>
<keyword evidence="4" id="KW-1185">Reference proteome</keyword>
<dbReference type="PANTHER" id="PTHR43563:SF1">
    <property type="entry name" value="AMINE OXIDASE [FLAVIN-CONTAINING] B"/>
    <property type="match status" value="1"/>
</dbReference>
<gene>
    <name evidence="3" type="primary">aofH</name>
    <name evidence="3" type="ORF">Dpo_9c00720</name>
</gene>
<dbReference type="OrthoDB" id="9794630at2"/>
<evidence type="ECO:0000313" key="4">
    <source>
        <dbReference type="Proteomes" id="UP000014216"/>
    </source>
</evidence>
<evidence type="ECO:0000259" key="2">
    <source>
        <dbReference type="Pfam" id="PF01593"/>
    </source>
</evidence>
<reference evidence="3 4" key="1">
    <citation type="journal article" date="2013" name="Genome Announc.">
        <title>Draft Genome Sequence of Desulfotignum phosphitoxidans DSM 13687 Strain FiPS-3.</title>
        <authorList>
            <person name="Poehlein A."/>
            <person name="Daniel R."/>
            <person name="Simeonova D.D."/>
        </authorList>
    </citation>
    <scope>NUCLEOTIDE SEQUENCE [LARGE SCALE GENOMIC DNA]</scope>
    <source>
        <strain evidence="3 4">DSM 13687</strain>
    </source>
</reference>
<dbReference type="RefSeq" id="WP_006967665.1">
    <property type="nucleotide sequence ID" value="NZ_APJX01000009.1"/>
</dbReference>
<dbReference type="GO" id="GO:0097621">
    <property type="term" value="F:monoamine oxidase activity"/>
    <property type="evidence" value="ECO:0007669"/>
    <property type="project" value="UniProtKB-EC"/>
</dbReference>
<dbReference type="AlphaFoldDB" id="S0FU73"/>
<dbReference type="SUPFAM" id="SSF51905">
    <property type="entry name" value="FAD/NAD(P)-binding domain"/>
    <property type="match status" value="1"/>
</dbReference>
<dbReference type="Pfam" id="PF13450">
    <property type="entry name" value="NAD_binding_8"/>
    <property type="match status" value="1"/>
</dbReference>
<evidence type="ECO:0000313" key="3">
    <source>
        <dbReference type="EMBL" id="EMS78240.1"/>
    </source>
</evidence>
<dbReference type="InterPro" id="IPR036188">
    <property type="entry name" value="FAD/NAD-bd_sf"/>
</dbReference>
<comment type="similarity">
    <text evidence="1">Belongs to the flavin monoamine oxidase family.</text>
</comment>
<dbReference type="EMBL" id="APJX01000009">
    <property type="protein sequence ID" value="EMS78240.1"/>
    <property type="molecule type" value="Genomic_DNA"/>
</dbReference>
<dbReference type="EC" id="1.4.3.4" evidence="3"/>
<dbReference type="InterPro" id="IPR050703">
    <property type="entry name" value="Flavin_MAO"/>
</dbReference>
<dbReference type="Pfam" id="PF01593">
    <property type="entry name" value="Amino_oxidase"/>
    <property type="match status" value="1"/>
</dbReference>
<dbReference type="Gene3D" id="3.50.50.60">
    <property type="entry name" value="FAD/NAD(P)-binding domain"/>
    <property type="match status" value="2"/>
</dbReference>
<feature type="domain" description="Amine oxidase" evidence="2">
    <location>
        <begin position="111"/>
        <end position="358"/>
    </location>
</feature>
<evidence type="ECO:0000256" key="1">
    <source>
        <dbReference type="ARBA" id="ARBA00005995"/>
    </source>
</evidence>
<sequence length="359" mass="39275">MTVETVDTLIIGAGLSGIYAASLLAKANRSFVIFEARDRVGGRILCPKYQGYSPDLGPSWYWPAINPKIDQLVRNLGLTGYPQYETGYGRFQAVDGHARTIPGYPMEPEGWRISGGMITLVNGLYQHLPEGVVRLSHPVCGIEKMTDHVAVLVGKIGDPPQSVFRANQVILAIPPRLAGATILFTPDLSHELTQAMLRTSTWMAGQAKFFALYDQADWRKIGLSGQAFSQHGPLGEVHDGSNGPGKPFGLTGFVGIPAAQRRDRQQMVQAILLQLQILYGENAQHPVAVFYRDWAMEPFTATEYDQRAVHAHPVYEPPSGRTDIWDGRVCFAGTETSDHFGGYLEGALASAQRAVKGIL</sequence>
<name>S0FU73_9BACT</name>
<comment type="caution">
    <text evidence="3">The sequence shown here is derived from an EMBL/GenBank/DDBJ whole genome shotgun (WGS) entry which is preliminary data.</text>
</comment>
<protein>
    <submittedName>
        <fullName evidence="3">Monoamine oxidase AofH</fullName>
        <ecNumber evidence="3">1.4.3.4</ecNumber>
    </submittedName>
</protein>